<feature type="transmembrane region" description="Helical" evidence="1">
    <location>
        <begin position="7"/>
        <end position="25"/>
    </location>
</feature>
<accession>A0A7Y6EZ44</accession>
<evidence type="ECO:0000313" key="2">
    <source>
        <dbReference type="EMBL" id="NUU79225.1"/>
    </source>
</evidence>
<dbReference type="Proteomes" id="UP000526125">
    <property type="component" value="Unassembled WGS sequence"/>
</dbReference>
<organism evidence="2 3">
    <name type="scientific">Paenibacillus xylanilyticus</name>
    <dbReference type="NCBI Taxonomy" id="248903"/>
    <lineage>
        <taxon>Bacteria</taxon>
        <taxon>Bacillati</taxon>
        <taxon>Bacillota</taxon>
        <taxon>Bacilli</taxon>
        <taxon>Bacillales</taxon>
        <taxon>Paenibacillaceae</taxon>
        <taxon>Paenibacillus</taxon>
    </lineage>
</organism>
<sequence>MRIAKRIGIMSSMGSMILWVILILFNPYTHERAENDVIISTLFSLFIPACLAWLASIIQKPSLMFIAFFWSLPISLYMTMTPSVFKWFGVTSIMYLISGILIIRGIRSRLKRIN</sequence>
<dbReference type="AlphaFoldDB" id="A0A7Y6EZ44"/>
<protein>
    <submittedName>
        <fullName evidence="2">Uncharacterized protein</fullName>
    </submittedName>
</protein>
<keyword evidence="1" id="KW-1133">Transmembrane helix</keyword>
<comment type="caution">
    <text evidence="2">The sequence shown here is derived from an EMBL/GenBank/DDBJ whole genome shotgun (WGS) entry which is preliminary data.</text>
</comment>
<keyword evidence="3" id="KW-1185">Reference proteome</keyword>
<dbReference type="EMBL" id="JABMCB010000202">
    <property type="protein sequence ID" value="NUU79225.1"/>
    <property type="molecule type" value="Genomic_DNA"/>
</dbReference>
<proteinExistence type="predicted"/>
<gene>
    <name evidence="2" type="ORF">HP552_28915</name>
</gene>
<keyword evidence="1" id="KW-0812">Transmembrane</keyword>
<evidence type="ECO:0000256" key="1">
    <source>
        <dbReference type="SAM" id="Phobius"/>
    </source>
</evidence>
<evidence type="ECO:0000313" key="3">
    <source>
        <dbReference type="Proteomes" id="UP000526125"/>
    </source>
</evidence>
<feature type="transmembrane region" description="Helical" evidence="1">
    <location>
        <begin position="84"/>
        <end position="103"/>
    </location>
</feature>
<dbReference type="RefSeq" id="WP_175398801.1">
    <property type="nucleotide sequence ID" value="NZ_JABMCB010000202.1"/>
</dbReference>
<keyword evidence="1" id="KW-0472">Membrane</keyword>
<feature type="transmembrane region" description="Helical" evidence="1">
    <location>
        <begin position="62"/>
        <end position="78"/>
    </location>
</feature>
<reference evidence="2 3" key="1">
    <citation type="submission" date="2020-05" db="EMBL/GenBank/DDBJ databases">
        <title>Genome Sequencing of Type Strains.</title>
        <authorList>
            <person name="Lemaire J.F."/>
            <person name="Inderbitzin P."/>
            <person name="Gregorio O.A."/>
            <person name="Collins S.B."/>
            <person name="Wespe N."/>
            <person name="Knight-Connoni V."/>
        </authorList>
    </citation>
    <scope>NUCLEOTIDE SEQUENCE [LARGE SCALE GENOMIC DNA]</scope>
    <source>
        <strain evidence="2 3">LMG 21957</strain>
    </source>
</reference>
<feature type="transmembrane region" description="Helical" evidence="1">
    <location>
        <begin position="37"/>
        <end position="55"/>
    </location>
</feature>
<name>A0A7Y6EZ44_9BACL</name>